<reference evidence="2" key="1">
    <citation type="submission" date="2019-12" db="EMBL/GenBank/DDBJ databases">
        <title>Novel species isolated from a subtropical stream in China.</title>
        <authorList>
            <person name="Lu H."/>
        </authorList>
    </citation>
    <scope>NUCLEOTIDE SEQUENCE [LARGE SCALE GENOMIC DNA]</scope>
    <source>
        <strain evidence="2">FT81W</strain>
    </source>
</reference>
<accession>A0A845GHJ8</accession>
<dbReference type="RefSeq" id="WP_161082151.1">
    <property type="nucleotide sequence ID" value="NZ_WWCX01000002.1"/>
</dbReference>
<proteinExistence type="predicted"/>
<sequence length="90" mass="9809">MELIIKRYLLPLSLAFFAVNSQAELLKSATVEQKAQITDAIKVSPMLATQLDKLTKDGKLTELLVVSSNDVASMQRPGPFNGWNGSAGWC</sequence>
<feature type="signal peptide" evidence="1">
    <location>
        <begin position="1"/>
        <end position="23"/>
    </location>
</feature>
<gene>
    <name evidence="2" type="ORF">GTP90_03245</name>
</gene>
<name>A0A845GHJ8_9BURK</name>
<evidence type="ECO:0000256" key="1">
    <source>
        <dbReference type="SAM" id="SignalP"/>
    </source>
</evidence>
<keyword evidence="1" id="KW-0732">Signal</keyword>
<feature type="chain" id="PRO_5032290477" evidence="1">
    <location>
        <begin position="24"/>
        <end position="90"/>
    </location>
</feature>
<dbReference type="AlphaFoldDB" id="A0A845GHJ8"/>
<evidence type="ECO:0000313" key="2">
    <source>
        <dbReference type="EMBL" id="MYM92875.1"/>
    </source>
</evidence>
<evidence type="ECO:0000313" key="3">
    <source>
        <dbReference type="Proteomes" id="UP000447355"/>
    </source>
</evidence>
<protein>
    <submittedName>
        <fullName evidence="2">Uncharacterized protein</fullName>
    </submittedName>
</protein>
<comment type="caution">
    <text evidence="2">The sequence shown here is derived from an EMBL/GenBank/DDBJ whole genome shotgun (WGS) entry which is preliminary data.</text>
</comment>
<organism evidence="2 3">
    <name type="scientific">Duganella vulcania</name>
    <dbReference type="NCBI Taxonomy" id="2692166"/>
    <lineage>
        <taxon>Bacteria</taxon>
        <taxon>Pseudomonadati</taxon>
        <taxon>Pseudomonadota</taxon>
        <taxon>Betaproteobacteria</taxon>
        <taxon>Burkholderiales</taxon>
        <taxon>Oxalobacteraceae</taxon>
        <taxon>Telluria group</taxon>
        <taxon>Duganella</taxon>
    </lineage>
</organism>
<dbReference type="Proteomes" id="UP000447355">
    <property type="component" value="Unassembled WGS sequence"/>
</dbReference>
<dbReference type="EMBL" id="WWCX01000002">
    <property type="protein sequence ID" value="MYM92875.1"/>
    <property type="molecule type" value="Genomic_DNA"/>
</dbReference>